<dbReference type="GO" id="GO:0051213">
    <property type="term" value="F:dioxygenase activity"/>
    <property type="evidence" value="ECO:0007669"/>
    <property type="project" value="UniProtKB-KW"/>
</dbReference>
<accession>A0A809RA35</accession>
<evidence type="ECO:0000256" key="3">
    <source>
        <dbReference type="ARBA" id="ARBA00023002"/>
    </source>
</evidence>
<dbReference type="GO" id="GO:0018580">
    <property type="term" value="F:nitronate monooxygenase activity"/>
    <property type="evidence" value="ECO:0007669"/>
    <property type="project" value="InterPro"/>
</dbReference>
<dbReference type="PANTHER" id="PTHR32332:SF33">
    <property type="entry name" value="NITRONATE MONOOXYGENASE DOMAIN-CONTAINING PROTEIN"/>
    <property type="match status" value="1"/>
</dbReference>
<organism evidence="4 5">
    <name type="scientific">Candidatus Nitrosymbiomonas proteolyticus</name>
    <dbReference type="NCBI Taxonomy" id="2608984"/>
    <lineage>
        <taxon>Bacteria</taxon>
        <taxon>Bacillati</taxon>
        <taxon>Armatimonadota</taxon>
        <taxon>Armatimonadota incertae sedis</taxon>
        <taxon>Candidatus Nitrosymbiomonas</taxon>
    </lineage>
</organism>
<reference evidence="4" key="1">
    <citation type="journal article" name="DNA Res.">
        <title>The physiological potential of anammox bacteria as revealed by their core genome structure.</title>
        <authorList>
            <person name="Okubo T."/>
            <person name="Toyoda A."/>
            <person name="Fukuhara K."/>
            <person name="Uchiyama I."/>
            <person name="Harigaya Y."/>
            <person name="Kuroiwa M."/>
            <person name="Suzuki T."/>
            <person name="Murakami Y."/>
            <person name="Suwa Y."/>
            <person name="Takami H."/>
        </authorList>
    </citation>
    <scope>NUCLEOTIDE SEQUENCE</scope>
    <source>
        <strain evidence="4">317325-2</strain>
    </source>
</reference>
<dbReference type="CDD" id="cd04730">
    <property type="entry name" value="NPD_like"/>
    <property type="match status" value="1"/>
</dbReference>
<dbReference type="Proteomes" id="UP000662873">
    <property type="component" value="Chromosome"/>
</dbReference>
<name>A0A809RA35_9BACT</name>
<sequence length="478" mass="50780">MLQVTTPLPIVIQGGMGAAVSSWRLARAVSMRGQLGVVSGTGADTILARRLQMGDVGGHLRAAFDAFPIPEIAERVWARYFSSEEKKPRDAFKSKPIPTIRFSSALSELTVLANFVEVYLAKRGHAGAVGINLLEKIQLPTLPSLFGAMLAGVDYVLMGAGIPRQIPGALDSLARFERTRLRIDVADAAANEEFYSTFDPGEFQPAGVTSLARPKFLAIVSSTALALTLVRKCTPPVDGLIVEGPTAGGHNAPPRGTPFFDEHSQPIYGPKDAPDLDAIRQLGVPFWLAGSYGCPEGLQQAVAAGATGVQVGTLFAFCEESGIAPEIKKAVLERSAAGTACVRTDALASPTGFPFKVVQLPGTVSEPATYETRTRICDLGYLRQPYRTADGKVGYRCPAEPIEDYLKKGGKIEDTVGRKCICNGLIATVGMGQVRKGVAEPAIVTSGDDVVNVHLLLPPGRDSYSANDVLDYLLSSPK</sequence>
<dbReference type="AlphaFoldDB" id="A0A809RA35"/>
<keyword evidence="4" id="KW-0223">Dioxygenase</keyword>
<dbReference type="EMBL" id="AP021858">
    <property type="protein sequence ID" value="BBO24350.1"/>
    <property type="molecule type" value="Genomic_DNA"/>
</dbReference>
<dbReference type="KEGG" id="npy:NPRO_19450"/>
<evidence type="ECO:0000313" key="5">
    <source>
        <dbReference type="Proteomes" id="UP000662873"/>
    </source>
</evidence>
<gene>
    <name evidence="4" type="ORF">NPRO_19450</name>
</gene>
<evidence type="ECO:0000256" key="1">
    <source>
        <dbReference type="ARBA" id="ARBA00022630"/>
    </source>
</evidence>
<proteinExistence type="predicted"/>
<dbReference type="InterPro" id="IPR013785">
    <property type="entry name" value="Aldolase_TIM"/>
</dbReference>
<dbReference type="Pfam" id="PF03060">
    <property type="entry name" value="NMO"/>
    <property type="match status" value="1"/>
</dbReference>
<evidence type="ECO:0000313" key="4">
    <source>
        <dbReference type="EMBL" id="BBO24350.1"/>
    </source>
</evidence>
<evidence type="ECO:0000256" key="2">
    <source>
        <dbReference type="ARBA" id="ARBA00022643"/>
    </source>
</evidence>
<keyword evidence="1" id="KW-0285">Flavoprotein</keyword>
<keyword evidence="2" id="KW-0288">FMN</keyword>
<dbReference type="InterPro" id="IPR004136">
    <property type="entry name" value="NMO"/>
</dbReference>
<dbReference type="PANTHER" id="PTHR32332">
    <property type="entry name" value="2-NITROPROPANE DIOXYGENASE"/>
    <property type="match status" value="1"/>
</dbReference>
<dbReference type="Gene3D" id="3.20.20.70">
    <property type="entry name" value="Aldolase class I"/>
    <property type="match status" value="1"/>
</dbReference>
<protein>
    <submittedName>
        <fullName evidence="4">2-nitropropane dioxygenase</fullName>
    </submittedName>
</protein>
<keyword evidence="3" id="KW-0560">Oxidoreductase</keyword>
<dbReference type="SUPFAM" id="SSF51412">
    <property type="entry name" value="Inosine monophosphate dehydrogenase (IMPDH)"/>
    <property type="match status" value="1"/>
</dbReference>